<accession>A0ABC7ZIB8</accession>
<dbReference type="RefSeq" id="WP_010869355.1">
    <property type="nucleotide sequence ID" value="NC_018497.1"/>
</dbReference>
<feature type="coiled-coil region" evidence="1">
    <location>
        <begin position="60"/>
        <end position="157"/>
    </location>
</feature>
<dbReference type="GeneID" id="99646978"/>
<dbReference type="Proteomes" id="UP000005254">
    <property type="component" value="Chromosome"/>
</dbReference>
<evidence type="ECO:0008006" key="4">
    <source>
        <dbReference type="Google" id="ProtNLM"/>
    </source>
</evidence>
<reference evidence="2 3" key="1">
    <citation type="journal article" date="2012" name="J. Bacteriol.">
        <title>Draft Genome Sequences of Four Axenic Mycoplasma genitalium Strains Isolated from Denmark, Japan, and Australia.</title>
        <authorList>
            <person name="McGowin C.L."/>
            <person name="Ma L."/>
            <person name="Jensen J.S."/>
            <person name="Mancuso M.M."/>
            <person name="Hamasuna R."/>
            <person name="Adegboye D."/>
            <person name="Martin D.H."/>
        </authorList>
    </citation>
    <scope>NUCLEOTIDE SEQUENCE [LARGE SCALE GENOMIC DNA]</scope>
    <source>
        <strain evidence="2 3">M6320</strain>
    </source>
</reference>
<dbReference type="InterPro" id="IPR019219">
    <property type="entry name" value="DUF2130"/>
</dbReference>
<dbReference type="Pfam" id="PF09903">
    <property type="entry name" value="DUF2130"/>
    <property type="match status" value="1"/>
</dbReference>
<evidence type="ECO:0000313" key="3">
    <source>
        <dbReference type="Proteomes" id="UP000005254"/>
    </source>
</evidence>
<organism evidence="2 3">
    <name type="scientific">Mycoplasmoides genitalium M6320</name>
    <dbReference type="NCBI Taxonomy" id="662945"/>
    <lineage>
        <taxon>Bacteria</taxon>
        <taxon>Bacillati</taxon>
        <taxon>Mycoplasmatota</taxon>
        <taxon>Mycoplasmoidales</taxon>
        <taxon>Mycoplasmoidaceae</taxon>
        <taxon>Mycoplasmoides</taxon>
    </lineage>
</organism>
<dbReference type="KEGG" id="mgx:CM1_00870"/>
<dbReference type="AlphaFoldDB" id="A0ABC7ZIB8"/>
<dbReference type="EMBL" id="CP003772">
    <property type="protein sequence ID" value="AFQ03960.1"/>
    <property type="molecule type" value="Genomic_DNA"/>
</dbReference>
<gene>
    <name evidence="2" type="ORF">CM1_00870</name>
</gene>
<proteinExistence type="predicted"/>
<keyword evidence="1" id="KW-0175">Coiled coil</keyword>
<name>A0ABC7ZIB8_MYCGT</name>
<evidence type="ECO:0000256" key="1">
    <source>
        <dbReference type="SAM" id="Coils"/>
    </source>
</evidence>
<protein>
    <recommendedName>
        <fullName evidence="4">DUF2130 domain-containing protein</fullName>
    </recommendedName>
</protein>
<sequence>MKYVKVQIINKSTIELLEDAKKGEKINLDLINQVDQTNILNTITTNQKLAWEKELSAQFINQQNELIKNFEIEIIKLKTMLNDKEQALLLKTKLELQNQFQKQIENYINEINKLKLTNKELEITNQKQLESSLKLQRNEFEEKINQQNLTIEKLKIQQARSSIWAVAKKGNELEKWCENQYESYADSFENCQFTRYKTEINLLDENDFPNEKADYIFSFFGEKTNKIPFLSICCEMKSEFNDSKHKSKNKDHISKLVRDAKRANCKYAFLISELELETENDIQVRLMPTLESGVEVYLVRPMFFILMLKLFYKLAKKLFALNRFQSVELIDKNKLNEQFKQLKDNFLTKTFLEIEKVCKSNLVDIETLEKAVVKLRVRNERVLDQLLNKWTKKIDSFDLQLTKKITNNY</sequence>
<evidence type="ECO:0000313" key="2">
    <source>
        <dbReference type="EMBL" id="AFQ03960.1"/>
    </source>
</evidence>
<dbReference type="SMR" id="A0ABC7ZIB8"/>
<dbReference type="PIRSF" id="PIRSF005850">
    <property type="entry name" value="UCP005850"/>
    <property type="match status" value="1"/>
</dbReference>